<dbReference type="EMBL" id="EQ973780">
    <property type="protein sequence ID" value="EEF49118.1"/>
    <property type="molecule type" value="Genomic_DNA"/>
</dbReference>
<organism evidence="2 3">
    <name type="scientific">Ricinus communis</name>
    <name type="common">Castor bean</name>
    <dbReference type="NCBI Taxonomy" id="3988"/>
    <lineage>
        <taxon>Eukaryota</taxon>
        <taxon>Viridiplantae</taxon>
        <taxon>Streptophyta</taxon>
        <taxon>Embryophyta</taxon>
        <taxon>Tracheophyta</taxon>
        <taxon>Spermatophyta</taxon>
        <taxon>Magnoliopsida</taxon>
        <taxon>eudicotyledons</taxon>
        <taxon>Gunneridae</taxon>
        <taxon>Pentapetalae</taxon>
        <taxon>rosids</taxon>
        <taxon>fabids</taxon>
        <taxon>Malpighiales</taxon>
        <taxon>Euphorbiaceae</taxon>
        <taxon>Acalyphoideae</taxon>
        <taxon>Acalypheae</taxon>
        <taxon>Ricinus</taxon>
    </lineage>
</organism>
<sequence length="171" mass="18256">MSKPKPPPKAVIKAPTASKVVRRLGRIKQKSAFSSTSTDPLSLSDSSSNRNGNESSSSSSQEISLSPSVGDVSDGGHHYESINDADDAEVETGGAVPPRIPRALMLLLLFIFPEVIALVPEYANPLSSLDFGFLTRASLDQSSISSFHFCKSAKVNLQHLLSLNLMSLNEA</sequence>
<evidence type="ECO:0000256" key="1">
    <source>
        <dbReference type="SAM" id="MobiDB-lite"/>
    </source>
</evidence>
<dbReference type="InParanoid" id="B9RHN1"/>
<keyword evidence="3" id="KW-1185">Reference proteome</keyword>
<proteinExistence type="predicted"/>
<accession>B9RHN1</accession>
<feature type="compositionally biased region" description="Low complexity" evidence="1">
    <location>
        <begin position="34"/>
        <end position="68"/>
    </location>
</feature>
<feature type="region of interest" description="Disordered" evidence="1">
    <location>
        <begin position="22"/>
        <end position="93"/>
    </location>
</feature>
<name>B9RHN1_RICCO</name>
<dbReference type="AlphaFoldDB" id="B9RHN1"/>
<gene>
    <name evidence="2" type="ORF">RCOM_1763020</name>
</gene>
<reference evidence="3" key="1">
    <citation type="journal article" date="2010" name="Nat. Biotechnol.">
        <title>Draft genome sequence of the oilseed species Ricinus communis.</title>
        <authorList>
            <person name="Chan A.P."/>
            <person name="Crabtree J."/>
            <person name="Zhao Q."/>
            <person name="Lorenzi H."/>
            <person name="Orvis J."/>
            <person name="Puiu D."/>
            <person name="Melake-Berhan A."/>
            <person name="Jones K.M."/>
            <person name="Redman J."/>
            <person name="Chen G."/>
            <person name="Cahoon E.B."/>
            <person name="Gedil M."/>
            <person name="Stanke M."/>
            <person name="Haas B.J."/>
            <person name="Wortman J.R."/>
            <person name="Fraser-Liggett C.M."/>
            <person name="Ravel J."/>
            <person name="Rabinowicz P.D."/>
        </authorList>
    </citation>
    <scope>NUCLEOTIDE SEQUENCE [LARGE SCALE GENOMIC DNA]</scope>
    <source>
        <strain evidence="3">cv. Hale</strain>
    </source>
</reference>
<evidence type="ECO:0000313" key="3">
    <source>
        <dbReference type="Proteomes" id="UP000008311"/>
    </source>
</evidence>
<protein>
    <submittedName>
        <fullName evidence="2">Uncharacterized protein</fullName>
    </submittedName>
</protein>
<dbReference type="Proteomes" id="UP000008311">
    <property type="component" value="Unassembled WGS sequence"/>
</dbReference>
<evidence type="ECO:0000313" key="2">
    <source>
        <dbReference type="EMBL" id="EEF49118.1"/>
    </source>
</evidence>